<evidence type="ECO:0000313" key="7">
    <source>
        <dbReference type="EMBL" id="KAF5896768.1"/>
    </source>
</evidence>
<dbReference type="PANTHER" id="PTHR23320">
    <property type="entry name" value="MEMBRANE-SPANNING 4-DOMAINS SUBFAMILY A MS4A -RELATED"/>
    <property type="match status" value="1"/>
</dbReference>
<proteinExistence type="inferred from homology"/>
<evidence type="ECO:0000313" key="8">
    <source>
        <dbReference type="Proteomes" id="UP000727407"/>
    </source>
</evidence>
<organism evidence="7 8">
    <name type="scientific">Clarias magur</name>
    <name type="common">Asian catfish</name>
    <name type="synonym">Macropteronotus magur</name>
    <dbReference type="NCBI Taxonomy" id="1594786"/>
    <lineage>
        <taxon>Eukaryota</taxon>
        <taxon>Metazoa</taxon>
        <taxon>Chordata</taxon>
        <taxon>Craniata</taxon>
        <taxon>Vertebrata</taxon>
        <taxon>Euteleostomi</taxon>
        <taxon>Actinopterygii</taxon>
        <taxon>Neopterygii</taxon>
        <taxon>Teleostei</taxon>
        <taxon>Ostariophysi</taxon>
        <taxon>Siluriformes</taxon>
        <taxon>Clariidae</taxon>
        <taxon>Clarias</taxon>
    </lineage>
</organism>
<keyword evidence="4 6" id="KW-1133">Transmembrane helix</keyword>
<accession>A0A8J4TY61</accession>
<comment type="similarity">
    <text evidence="2">Belongs to the MS4A family.</text>
</comment>
<protein>
    <submittedName>
        <fullName evidence="7">Membrane-spanning 4-domains subfamily A member 4A-like</fullName>
    </submittedName>
</protein>
<comment type="caution">
    <text evidence="7">The sequence shown here is derived from an EMBL/GenBank/DDBJ whole genome shotgun (WGS) entry which is preliminary data.</text>
</comment>
<keyword evidence="3 6" id="KW-0812">Transmembrane</keyword>
<evidence type="ECO:0000256" key="3">
    <source>
        <dbReference type="ARBA" id="ARBA00022692"/>
    </source>
</evidence>
<evidence type="ECO:0000256" key="1">
    <source>
        <dbReference type="ARBA" id="ARBA00004141"/>
    </source>
</evidence>
<feature type="transmembrane region" description="Helical" evidence="6">
    <location>
        <begin position="141"/>
        <end position="166"/>
    </location>
</feature>
<feature type="transmembrane region" description="Helical" evidence="6">
    <location>
        <begin position="112"/>
        <end position="135"/>
    </location>
</feature>
<name>A0A8J4TY61_CLAMG</name>
<comment type="subcellular location">
    <subcellularLocation>
        <location evidence="1">Membrane</location>
        <topology evidence="1">Multi-pass membrane protein</topology>
    </subcellularLocation>
</comment>
<dbReference type="Proteomes" id="UP000727407">
    <property type="component" value="Unassembled WGS sequence"/>
</dbReference>
<keyword evidence="5 6" id="KW-0472">Membrane</keyword>
<dbReference type="InterPro" id="IPR007237">
    <property type="entry name" value="CD20-like"/>
</dbReference>
<dbReference type="EMBL" id="QNUK01000264">
    <property type="protein sequence ID" value="KAF5896768.1"/>
    <property type="molecule type" value="Genomic_DNA"/>
</dbReference>
<gene>
    <name evidence="7" type="ORF">DAT39_013536</name>
</gene>
<feature type="transmembrane region" description="Helical" evidence="6">
    <location>
        <begin position="284"/>
        <end position="305"/>
    </location>
</feature>
<feature type="transmembrane region" description="Helical" evidence="6">
    <location>
        <begin position="373"/>
        <end position="396"/>
    </location>
</feature>
<feature type="transmembrane region" description="Helical" evidence="6">
    <location>
        <begin position="52"/>
        <end position="70"/>
    </location>
</feature>
<evidence type="ECO:0000256" key="5">
    <source>
        <dbReference type="ARBA" id="ARBA00023136"/>
    </source>
</evidence>
<dbReference type="PANTHER" id="PTHR23320:SF128">
    <property type="entry name" value="MEMBRANE-SPANNING 4-DOMAINS SUBFAMILY A MEMBER 4A"/>
    <property type="match status" value="1"/>
</dbReference>
<keyword evidence="8" id="KW-1185">Reference proteome</keyword>
<dbReference type="AlphaFoldDB" id="A0A8J4TY61"/>
<feature type="transmembrane region" description="Helical" evidence="6">
    <location>
        <begin position="317"/>
        <end position="338"/>
    </location>
</feature>
<dbReference type="InterPro" id="IPR030417">
    <property type="entry name" value="MS4A"/>
</dbReference>
<evidence type="ECO:0000256" key="2">
    <source>
        <dbReference type="ARBA" id="ARBA00009565"/>
    </source>
</evidence>
<reference evidence="7" key="1">
    <citation type="submission" date="2020-07" db="EMBL/GenBank/DDBJ databases">
        <title>Clarias magur genome sequencing, assembly and annotation.</title>
        <authorList>
            <person name="Kushwaha B."/>
            <person name="Kumar R."/>
            <person name="Das P."/>
            <person name="Joshi C.G."/>
            <person name="Kumar D."/>
            <person name="Nagpure N.S."/>
            <person name="Pandey M."/>
            <person name="Agarwal S."/>
            <person name="Srivastava S."/>
            <person name="Singh M."/>
            <person name="Sahoo L."/>
            <person name="Jayasankar P."/>
            <person name="Meher P.K."/>
            <person name="Koringa P.G."/>
            <person name="Iquebal M.A."/>
            <person name="Das S.P."/>
            <person name="Bit A."/>
            <person name="Patnaik S."/>
            <person name="Patel N."/>
            <person name="Shah T.M."/>
            <person name="Hinsu A."/>
            <person name="Jena J.K."/>
        </authorList>
    </citation>
    <scope>NUCLEOTIDE SEQUENCE</scope>
    <source>
        <strain evidence="7">CIFAMagur01</strain>
        <tissue evidence="7">Testis</tissue>
    </source>
</reference>
<dbReference type="GO" id="GO:0016020">
    <property type="term" value="C:membrane"/>
    <property type="evidence" value="ECO:0007669"/>
    <property type="project" value="UniProtKB-SubCell"/>
</dbReference>
<dbReference type="Pfam" id="PF04103">
    <property type="entry name" value="CD20"/>
    <property type="match status" value="2"/>
</dbReference>
<evidence type="ECO:0000256" key="4">
    <source>
        <dbReference type="ARBA" id="ARBA00022989"/>
    </source>
</evidence>
<feature type="transmembrane region" description="Helical" evidence="6">
    <location>
        <begin position="256"/>
        <end position="278"/>
    </location>
</feature>
<dbReference type="OrthoDB" id="10071849at2759"/>
<sequence>MASAQIPLTNIGSGYTIVTQVIPTSTAQSAAEANCHQTPSPLQKFLKGEPKALGTIQIINGLWMLLVSLVNMHPFLEWDGLVFWSSVFHIFSGSLTVSASNKFRPCAVKGAMGMNILSAISAAITVVLLSLNMMYSWRFLIGIYGILLVFSLLQVAIAISVSAFAFKALHSNQPTFNVLRMVPNPEGYVPMDNYFPAHPAYPGTSASDAVTLDGTPVESPPPYKIQLLLLIMMPVTAPPCPQLSKLKTFLKGEPKALGTVQIMIGVWTFLFGIVLSTFYLNAAIMSGITLGESIIFIVSGALSVAAKNNASSCTLNAALVMNVVSALAACVFIIMLTLEMAFNQVSTKPWHTYDYNSHSLNYEYFTLHLKNGISGVLIVFSLLELIISICVSGFACKATCCTETT</sequence>
<feature type="transmembrane region" description="Helical" evidence="6">
    <location>
        <begin position="82"/>
        <end position="100"/>
    </location>
</feature>
<feature type="non-terminal residue" evidence="7">
    <location>
        <position position="405"/>
    </location>
</feature>
<evidence type="ECO:0000256" key="6">
    <source>
        <dbReference type="SAM" id="Phobius"/>
    </source>
</evidence>